<dbReference type="Proteomes" id="UP001596215">
    <property type="component" value="Unassembled WGS sequence"/>
</dbReference>
<dbReference type="InterPro" id="IPR007053">
    <property type="entry name" value="LRAT_dom"/>
</dbReference>
<organism evidence="2 3">
    <name type="scientific">Tatumella punctata</name>
    <dbReference type="NCBI Taxonomy" id="399969"/>
    <lineage>
        <taxon>Bacteria</taxon>
        <taxon>Pseudomonadati</taxon>
        <taxon>Pseudomonadota</taxon>
        <taxon>Gammaproteobacteria</taxon>
        <taxon>Enterobacterales</taxon>
        <taxon>Erwiniaceae</taxon>
        <taxon>Tatumella</taxon>
    </lineage>
</organism>
<name>A0ABW1VMK0_9GAMM</name>
<evidence type="ECO:0000313" key="3">
    <source>
        <dbReference type="Proteomes" id="UP001596215"/>
    </source>
</evidence>
<dbReference type="Gene3D" id="3.90.1720.10">
    <property type="entry name" value="endopeptidase domain like (from Nostoc punctiforme)"/>
    <property type="match status" value="1"/>
</dbReference>
<evidence type="ECO:0000313" key="2">
    <source>
        <dbReference type="EMBL" id="MFC6362006.1"/>
    </source>
</evidence>
<protein>
    <submittedName>
        <fullName evidence="2">Lecithin retinol acyltransferase family protein</fullName>
    </submittedName>
</protein>
<dbReference type="SUPFAM" id="SSF54001">
    <property type="entry name" value="Cysteine proteinases"/>
    <property type="match status" value="1"/>
</dbReference>
<dbReference type="EMBL" id="JBHSUC010000007">
    <property type="protein sequence ID" value="MFC6362006.1"/>
    <property type="molecule type" value="Genomic_DNA"/>
</dbReference>
<gene>
    <name evidence="2" type="ORF">ACFP73_07825</name>
</gene>
<dbReference type="InterPro" id="IPR038765">
    <property type="entry name" value="Papain-like_cys_pep_sf"/>
</dbReference>
<evidence type="ECO:0000259" key="1">
    <source>
        <dbReference type="Pfam" id="PF04970"/>
    </source>
</evidence>
<dbReference type="RefSeq" id="WP_343878110.1">
    <property type="nucleotide sequence ID" value="NZ_BAAAFW010000094.1"/>
</dbReference>
<comment type="caution">
    <text evidence="2">The sequence shown here is derived from an EMBL/GenBank/DDBJ whole genome shotgun (WGS) entry which is preliminary data.</text>
</comment>
<accession>A0ABW1VMK0</accession>
<keyword evidence="2" id="KW-0012">Acyltransferase</keyword>
<sequence>MTSSILSLWPWKNLAVSLWDNLDMNCIREPALGGIVQCELLFDMTLHSGIYVGGGKIVHLEGDGRVSCSTGAQFLGRLGGFNSAISIYTECVDMTPVGQKVARDRALSWVGKPYDYHLLYSNCHRFTARCITGSSCDDIYFASHLDRFRQGTHWRVWRP</sequence>
<proteinExistence type="predicted"/>
<feature type="domain" description="LRAT" evidence="1">
    <location>
        <begin position="44"/>
        <end position="135"/>
    </location>
</feature>
<keyword evidence="3" id="KW-1185">Reference proteome</keyword>
<dbReference type="Pfam" id="PF04970">
    <property type="entry name" value="LRAT"/>
    <property type="match status" value="1"/>
</dbReference>
<reference evidence="3" key="1">
    <citation type="journal article" date="2019" name="Int. J. Syst. Evol. Microbiol.">
        <title>The Global Catalogue of Microorganisms (GCM) 10K type strain sequencing project: providing services to taxonomists for standard genome sequencing and annotation.</title>
        <authorList>
            <consortium name="The Broad Institute Genomics Platform"/>
            <consortium name="The Broad Institute Genome Sequencing Center for Infectious Disease"/>
            <person name="Wu L."/>
            <person name="Ma J."/>
        </authorList>
    </citation>
    <scope>NUCLEOTIDE SEQUENCE [LARGE SCALE GENOMIC DNA]</scope>
    <source>
        <strain evidence="3">CGMCC 4.1530</strain>
    </source>
</reference>
<dbReference type="GO" id="GO:0016746">
    <property type="term" value="F:acyltransferase activity"/>
    <property type="evidence" value="ECO:0007669"/>
    <property type="project" value="UniProtKB-KW"/>
</dbReference>
<keyword evidence="2" id="KW-0808">Transferase</keyword>